<proteinExistence type="predicted"/>
<evidence type="ECO:0000313" key="3">
    <source>
        <dbReference type="Proteomes" id="UP000799324"/>
    </source>
</evidence>
<dbReference type="AlphaFoldDB" id="A0A6A6TL01"/>
<sequence>MAFTFPGPSPDPDLHVAAPSQDRKATETCPFVSPDIPKSLTSTSIIAQANRLPPIPRFNYLLHHTSCILQANGPYTIDFSGHLICHAKSKPSLSATRFAASLAAAQDSVNTELYPRQPEGPVFEDLKIFHGLWDITTYILEEVLGGEMDRLDQGKRQWGTLGIEAFGWGAWGLSAGYMEPDELFTSKRERLHNALTALITLNEKSMEEGSWAVKVKPTGTVHTQATAKRSVHICATMLLQDMRRDWARVRWGHAIKICSRWMGNLGLLDEDEVDVDRDQR</sequence>
<dbReference type="OrthoDB" id="3785918at2759"/>
<keyword evidence="3" id="KW-1185">Reference proteome</keyword>
<gene>
    <name evidence="2" type="ORF">K491DRAFT_712184</name>
</gene>
<feature type="region of interest" description="Disordered" evidence="1">
    <location>
        <begin position="1"/>
        <end position="20"/>
    </location>
</feature>
<organism evidence="2 3">
    <name type="scientific">Lophiostoma macrostomum CBS 122681</name>
    <dbReference type="NCBI Taxonomy" id="1314788"/>
    <lineage>
        <taxon>Eukaryota</taxon>
        <taxon>Fungi</taxon>
        <taxon>Dikarya</taxon>
        <taxon>Ascomycota</taxon>
        <taxon>Pezizomycotina</taxon>
        <taxon>Dothideomycetes</taxon>
        <taxon>Pleosporomycetidae</taxon>
        <taxon>Pleosporales</taxon>
        <taxon>Lophiostomataceae</taxon>
        <taxon>Lophiostoma</taxon>
    </lineage>
</organism>
<accession>A0A6A6TL01</accession>
<dbReference type="EMBL" id="MU004303">
    <property type="protein sequence ID" value="KAF2659887.1"/>
    <property type="molecule type" value="Genomic_DNA"/>
</dbReference>
<dbReference type="Proteomes" id="UP000799324">
    <property type="component" value="Unassembled WGS sequence"/>
</dbReference>
<protein>
    <submittedName>
        <fullName evidence="2">Uncharacterized protein</fullName>
    </submittedName>
</protein>
<evidence type="ECO:0000313" key="2">
    <source>
        <dbReference type="EMBL" id="KAF2659887.1"/>
    </source>
</evidence>
<name>A0A6A6TL01_9PLEO</name>
<evidence type="ECO:0000256" key="1">
    <source>
        <dbReference type="SAM" id="MobiDB-lite"/>
    </source>
</evidence>
<reference evidence="2" key="1">
    <citation type="journal article" date="2020" name="Stud. Mycol.">
        <title>101 Dothideomycetes genomes: a test case for predicting lifestyles and emergence of pathogens.</title>
        <authorList>
            <person name="Haridas S."/>
            <person name="Albert R."/>
            <person name="Binder M."/>
            <person name="Bloem J."/>
            <person name="Labutti K."/>
            <person name="Salamov A."/>
            <person name="Andreopoulos B."/>
            <person name="Baker S."/>
            <person name="Barry K."/>
            <person name="Bills G."/>
            <person name="Bluhm B."/>
            <person name="Cannon C."/>
            <person name="Castanera R."/>
            <person name="Culley D."/>
            <person name="Daum C."/>
            <person name="Ezra D."/>
            <person name="Gonzalez J."/>
            <person name="Henrissat B."/>
            <person name="Kuo A."/>
            <person name="Liang C."/>
            <person name="Lipzen A."/>
            <person name="Lutzoni F."/>
            <person name="Magnuson J."/>
            <person name="Mondo S."/>
            <person name="Nolan M."/>
            <person name="Ohm R."/>
            <person name="Pangilinan J."/>
            <person name="Park H.-J."/>
            <person name="Ramirez L."/>
            <person name="Alfaro M."/>
            <person name="Sun H."/>
            <person name="Tritt A."/>
            <person name="Yoshinaga Y."/>
            <person name="Zwiers L.-H."/>
            <person name="Turgeon B."/>
            <person name="Goodwin S."/>
            <person name="Spatafora J."/>
            <person name="Crous P."/>
            <person name="Grigoriev I."/>
        </authorList>
    </citation>
    <scope>NUCLEOTIDE SEQUENCE</scope>
    <source>
        <strain evidence="2">CBS 122681</strain>
    </source>
</reference>